<proteinExistence type="predicted"/>
<organism evidence="1 2">
    <name type="scientific">Coemansia reversa (strain ATCC 12441 / NRRL 1564)</name>
    <dbReference type="NCBI Taxonomy" id="763665"/>
    <lineage>
        <taxon>Eukaryota</taxon>
        <taxon>Fungi</taxon>
        <taxon>Fungi incertae sedis</taxon>
        <taxon>Zoopagomycota</taxon>
        <taxon>Kickxellomycotina</taxon>
        <taxon>Kickxellomycetes</taxon>
        <taxon>Kickxellales</taxon>
        <taxon>Kickxellaceae</taxon>
        <taxon>Coemansia</taxon>
    </lineage>
</organism>
<dbReference type="EMBL" id="KZ303514">
    <property type="protein sequence ID" value="PIA14706.1"/>
    <property type="molecule type" value="Genomic_DNA"/>
</dbReference>
<protein>
    <submittedName>
        <fullName evidence="1">Uncharacterized protein</fullName>
    </submittedName>
</protein>
<evidence type="ECO:0000313" key="1">
    <source>
        <dbReference type="EMBL" id="PIA14706.1"/>
    </source>
</evidence>
<dbReference type="OrthoDB" id="5569588at2759"/>
<sequence>MLSPFAASNPNSGEDQLHPQPQQDLYTQQLGCPSKLSFNLQSGAYPALSSRASKLFNSDLSRYGNASFHGVSQPFGHSESLHANNNLPNSKMLNYGSYTPSNTLSSTDLRFSGYILGSTSEINRSNHSYNGPSSACAVTACDSSTNHFKMLGTSDTQSQPTQYAGGRLSAAGASGLSVSSTPYHECSSFGTMSMARYDPCSSYSSLLNKANLLFDNNLESMTVEW</sequence>
<dbReference type="AlphaFoldDB" id="A0A2G5B6R4"/>
<gene>
    <name evidence="1" type="ORF">COEREDRAFT_88525</name>
</gene>
<evidence type="ECO:0000313" key="2">
    <source>
        <dbReference type="Proteomes" id="UP000242474"/>
    </source>
</evidence>
<accession>A0A2G5B6R4</accession>
<keyword evidence="2" id="KW-1185">Reference proteome</keyword>
<name>A0A2G5B6R4_COERN</name>
<reference evidence="1 2" key="1">
    <citation type="journal article" date="2015" name="Genome Biol. Evol.">
        <title>Phylogenomic analyses indicate that early fungi evolved digesting cell walls of algal ancestors of land plants.</title>
        <authorList>
            <person name="Chang Y."/>
            <person name="Wang S."/>
            <person name="Sekimoto S."/>
            <person name="Aerts A.L."/>
            <person name="Choi C."/>
            <person name="Clum A."/>
            <person name="LaButti K.M."/>
            <person name="Lindquist E.A."/>
            <person name="Yee Ngan C."/>
            <person name="Ohm R.A."/>
            <person name="Salamov A.A."/>
            <person name="Grigoriev I.V."/>
            <person name="Spatafora J.W."/>
            <person name="Berbee M.L."/>
        </authorList>
    </citation>
    <scope>NUCLEOTIDE SEQUENCE [LARGE SCALE GENOMIC DNA]</scope>
    <source>
        <strain evidence="1 2">NRRL 1564</strain>
    </source>
</reference>
<dbReference type="Proteomes" id="UP000242474">
    <property type="component" value="Unassembled WGS sequence"/>
</dbReference>